<evidence type="ECO:0000313" key="2">
    <source>
        <dbReference type="EMBL" id="CCH43509.1"/>
    </source>
</evidence>
<protein>
    <submittedName>
        <fullName evidence="2">Uncharacterized protein</fullName>
    </submittedName>
</protein>
<feature type="compositionally biased region" description="Polar residues" evidence="1">
    <location>
        <begin position="286"/>
        <end position="295"/>
    </location>
</feature>
<evidence type="ECO:0000313" key="3">
    <source>
        <dbReference type="Proteomes" id="UP000009328"/>
    </source>
</evidence>
<dbReference type="Proteomes" id="UP000009328">
    <property type="component" value="Unassembled WGS sequence"/>
</dbReference>
<sequence length="309" mass="36329">MFSKLKRQFFHKLIADSDSDKGLINILFLSDKELIGTLCLEPGYKEGDIESDVYMNVVSDRFLAALFDPRTSFEFKSNEIFHIVEPQYVEYKRFSVKLRLRNHSTSTFSEKDLNYIRVFLDENKNLEHCFTVLMRPDLNISQILTYLNEIKSLRSDDEIIDYTSKINSERLPKFFILTGNSEMLRIFCKLMNFYSNSIEARTNYTAPLELIGKVVQREKSRYIDIKGAIPHRNCVYFFRSMGSNRVINDENLKRYRHIYEEVDFDKPVGASDHMYLTVYDMKSGTSQINGSNNDQSLEEDPELPKYSRY</sequence>
<reference evidence="2 3" key="1">
    <citation type="journal article" date="2012" name="Eukaryot. Cell">
        <title>Draft genome sequence of Wickerhamomyces ciferrii NRRL Y-1031 F-60-10.</title>
        <authorList>
            <person name="Schneider J."/>
            <person name="Andrea H."/>
            <person name="Blom J."/>
            <person name="Jaenicke S."/>
            <person name="Ruckert C."/>
            <person name="Schorsch C."/>
            <person name="Szczepanowski R."/>
            <person name="Farwick M."/>
            <person name="Goesmann A."/>
            <person name="Puhler A."/>
            <person name="Schaffer S."/>
            <person name="Tauch A."/>
            <person name="Kohler T."/>
            <person name="Brinkrolf K."/>
        </authorList>
    </citation>
    <scope>NUCLEOTIDE SEQUENCE [LARGE SCALE GENOMIC DNA]</scope>
    <source>
        <strain evidence="3">ATCC 14091 / BCRC 22168 / CBS 111 / JCM 3599 / NBRC 0793 / NRRL Y-1031 F-60-10</strain>
    </source>
</reference>
<dbReference type="EMBL" id="CAIF01000080">
    <property type="protein sequence ID" value="CCH43509.1"/>
    <property type="molecule type" value="Genomic_DNA"/>
</dbReference>
<evidence type="ECO:0000256" key="1">
    <source>
        <dbReference type="SAM" id="MobiDB-lite"/>
    </source>
</evidence>
<organism evidence="2 3">
    <name type="scientific">Wickerhamomyces ciferrii (strain ATCC 14091 / BCRC 22168 / CBS 111 / JCM 3599 / NBRC 0793 / NRRL Y-1031 F-60-10)</name>
    <name type="common">Yeast</name>
    <name type="synonym">Pichia ciferrii</name>
    <dbReference type="NCBI Taxonomy" id="1206466"/>
    <lineage>
        <taxon>Eukaryota</taxon>
        <taxon>Fungi</taxon>
        <taxon>Dikarya</taxon>
        <taxon>Ascomycota</taxon>
        <taxon>Saccharomycotina</taxon>
        <taxon>Saccharomycetes</taxon>
        <taxon>Phaffomycetales</taxon>
        <taxon>Wickerhamomycetaceae</taxon>
        <taxon>Wickerhamomyces</taxon>
    </lineage>
</organism>
<dbReference type="AlphaFoldDB" id="K0KPZ6"/>
<name>K0KPZ6_WICCF</name>
<accession>K0KPZ6</accession>
<proteinExistence type="predicted"/>
<feature type="region of interest" description="Disordered" evidence="1">
    <location>
        <begin position="286"/>
        <end position="309"/>
    </location>
</feature>
<dbReference type="HOGENOM" id="CLU_077213_0_0_1"/>
<dbReference type="InParanoid" id="K0KPZ6"/>
<gene>
    <name evidence="2" type="ORF">BN7_3059</name>
</gene>
<comment type="caution">
    <text evidence="2">The sequence shown here is derived from an EMBL/GenBank/DDBJ whole genome shotgun (WGS) entry which is preliminary data.</text>
</comment>
<keyword evidence="3" id="KW-1185">Reference proteome</keyword>